<dbReference type="GO" id="GO:0006401">
    <property type="term" value="P:RNA catabolic process"/>
    <property type="evidence" value="ECO:0007669"/>
    <property type="project" value="InterPro"/>
</dbReference>
<gene>
    <name evidence="1" type="ORF">RFI_23302</name>
</gene>
<dbReference type="InterPro" id="IPR013924">
    <property type="entry name" value="RNase_H2_suC"/>
</dbReference>
<keyword evidence="1" id="KW-0328">Glycosyltransferase</keyword>
<accession>X6MKT6</accession>
<name>X6MKT6_RETFI</name>
<protein>
    <submittedName>
        <fullName evidence="1">Phosphatidylinositol n-acetylglucosaminyltransferase subunit p</fullName>
    </submittedName>
</protein>
<dbReference type="GO" id="GO:0016757">
    <property type="term" value="F:glycosyltransferase activity"/>
    <property type="evidence" value="ECO:0007669"/>
    <property type="project" value="UniProtKB-KW"/>
</dbReference>
<dbReference type="OrthoDB" id="6222486at2759"/>
<dbReference type="GO" id="GO:0032299">
    <property type="term" value="C:ribonuclease H2 complex"/>
    <property type="evidence" value="ECO:0007669"/>
    <property type="project" value="InterPro"/>
</dbReference>
<evidence type="ECO:0000313" key="2">
    <source>
        <dbReference type="Proteomes" id="UP000023152"/>
    </source>
</evidence>
<organism evidence="1 2">
    <name type="scientific">Reticulomyxa filosa</name>
    <dbReference type="NCBI Taxonomy" id="46433"/>
    <lineage>
        <taxon>Eukaryota</taxon>
        <taxon>Sar</taxon>
        <taxon>Rhizaria</taxon>
        <taxon>Retaria</taxon>
        <taxon>Foraminifera</taxon>
        <taxon>Monothalamids</taxon>
        <taxon>Reticulomyxidae</taxon>
        <taxon>Reticulomyxa</taxon>
    </lineage>
</organism>
<sequence>MSDIELKKNAQQTTVHSLPCKLKYDGPAHVSEFFVIRPGGDKSSFENKFGVEGDFIPQIEQKQCSKLFKKAFLLFVSSIRFFFSNMNDEDRVYFRGRAMYGHVQKFAKDVKGDKICFFFFAMQ</sequence>
<dbReference type="Gene3D" id="2.40.128.680">
    <property type="match status" value="1"/>
</dbReference>
<comment type="caution">
    <text evidence="1">The sequence shown here is derived from an EMBL/GenBank/DDBJ whole genome shotgun (WGS) entry which is preliminary data.</text>
</comment>
<dbReference type="Proteomes" id="UP000023152">
    <property type="component" value="Unassembled WGS sequence"/>
</dbReference>
<dbReference type="EMBL" id="ASPP01020235">
    <property type="protein sequence ID" value="ETO14067.1"/>
    <property type="molecule type" value="Genomic_DNA"/>
</dbReference>
<dbReference type="AlphaFoldDB" id="X6MKT6"/>
<keyword evidence="1" id="KW-0808">Transferase</keyword>
<dbReference type="Pfam" id="PF08615">
    <property type="entry name" value="RNase_H2_suC"/>
    <property type="match status" value="1"/>
</dbReference>
<reference evidence="1 2" key="1">
    <citation type="journal article" date="2013" name="Curr. Biol.">
        <title>The Genome of the Foraminiferan Reticulomyxa filosa.</title>
        <authorList>
            <person name="Glockner G."/>
            <person name="Hulsmann N."/>
            <person name="Schleicher M."/>
            <person name="Noegel A.A."/>
            <person name="Eichinger L."/>
            <person name="Gallinger C."/>
            <person name="Pawlowski J."/>
            <person name="Sierra R."/>
            <person name="Euteneuer U."/>
            <person name="Pillet L."/>
            <person name="Moustafa A."/>
            <person name="Platzer M."/>
            <person name="Groth M."/>
            <person name="Szafranski K."/>
            <person name="Schliwa M."/>
        </authorList>
    </citation>
    <scope>NUCLEOTIDE SEQUENCE [LARGE SCALE GENOMIC DNA]</scope>
</reference>
<keyword evidence="2" id="KW-1185">Reference proteome</keyword>
<proteinExistence type="predicted"/>
<evidence type="ECO:0000313" key="1">
    <source>
        <dbReference type="EMBL" id="ETO14067.1"/>
    </source>
</evidence>